<gene>
    <name evidence="3" type="ORF">CM1_02625</name>
</gene>
<dbReference type="Proteomes" id="UP000005254">
    <property type="component" value="Chromosome"/>
</dbReference>
<evidence type="ECO:0000256" key="2">
    <source>
        <dbReference type="SAM" id="SignalP"/>
    </source>
</evidence>
<sequence length="274" mass="30777">MLKKQFWTKAGIISSLMVLGSLITACSNLSSGTNFSSLNQLRNSFSKNSELNQDKKELVTSLRDSFEVDSKSATNVLLDAWRFSLQDEKILEKQDPSRFVKAFGSGKSKEDVEPSTGVKGLRLVERYTQNVASIINNVIKLSSQTVTDFSFYYNSSRDFKVQIRLQATGTFDSAQAKSYLSQIGLSDSDIKDKNSISADLIFTYTPPSSNLFSKSSFDTLLRKINFNTNLRLQIIGKDELMQKLLQSNFVGQLADQNFQDQTIDLLPYVLYSIL</sequence>
<comment type="similarity">
    <text evidence="1">Belongs to the MG439/MG440 family.</text>
</comment>
<dbReference type="KEGG" id="mgx:CM1_02625"/>
<dbReference type="Pfam" id="PF00938">
    <property type="entry name" value="Lipoprotein_3"/>
    <property type="match status" value="1"/>
</dbReference>
<evidence type="ECO:0000313" key="4">
    <source>
        <dbReference type="Proteomes" id="UP000005254"/>
    </source>
</evidence>
<dbReference type="RefSeq" id="WP_014894075.1">
    <property type="nucleotide sequence ID" value="NC_018497.1"/>
</dbReference>
<feature type="chain" id="PRO_5044882392" evidence="2">
    <location>
        <begin position="26"/>
        <end position="274"/>
    </location>
</feature>
<dbReference type="InterPro" id="IPR001595">
    <property type="entry name" value="Lipoprotein_3"/>
</dbReference>
<feature type="signal peptide" evidence="2">
    <location>
        <begin position="1"/>
        <end position="25"/>
    </location>
</feature>
<name>A0ABC7ZJ82_MYCGT</name>
<protein>
    <submittedName>
        <fullName evidence="3">Lipoprotein</fullName>
    </submittedName>
</protein>
<proteinExistence type="inferred from homology"/>
<organism evidence="3 4">
    <name type="scientific">Mycoplasmoides genitalium M6320</name>
    <dbReference type="NCBI Taxonomy" id="662945"/>
    <lineage>
        <taxon>Bacteria</taxon>
        <taxon>Bacillati</taxon>
        <taxon>Mycoplasmatota</taxon>
        <taxon>Mycoplasmoidales</taxon>
        <taxon>Mycoplasmoidaceae</taxon>
        <taxon>Mycoplasmoides</taxon>
    </lineage>
</organism>
<accession>A0ABC7ZJ82</accession>
<keyword evidence="3" id="KW-0449">Lipoprotein</keyword>
<reference evidence="3 4" key="1">
    <citation type="journal article" date="2012" name="J. Bacteriol.">
        <title>Draft Genome Sequences of Four Axenic Mycoplasma genitalium Strains Isolated from Denmark, Japan, and Australia.</title>
        <authorList>
            <person name="McGowin C.L."/>
            <person name="Ma L."/>
            <person name="Jensen J.S."/>
            <person name="Mancuso M.M."/>
            <person name="Hamasuna R."/>
            <person name="Adegboye D."/>
            <person name="Martin D.H."/>
        </authorList>
    </citation>
    <scope>NUCLEOTIDE SEQUENCE [LARGE SCALE GENOMIC DNA]</scope>
    <source>
        <strain evidence="3 4">M6320</strain>
    </source>
</reference>
<keyword evidence="2" id="KW-0732">Signal</keyword>
<dbReference type="EMBL" id="CP003772">
    <property type="protein sequence ID" value="AFQ04272.1"/>
    <property type="molecule type" value="Genomic_DNA"/>
</dbReference>
<evidence type="ECO:0000256" key="1">
    <source>
        <dbReference type="ARBA" id="ARBA00010160"/>
    </source>
</evidence>
<dbReference type="AlphaFoldDB" id="A0ABC7ZJ82"/>
<dbReference type="PROSITE" id="PS51257">
    <property type="entry name" value="PROKAR_LIPOPROTEIN"/>
    <property type="match status" value="1"/>
</dbReference>
<evidence type="ECO:0000313" key="3">
    <source>
        <dbReference type="EMBL" id="AFQ04272.1"/>
    </source>
</evidence>